<sequence length="388" mass="39803">MTRPTKDPDPRERLHKRWERLTEWPMIAIAVVFLAVYSAEVLTDPGEEGGHEAVLDCCWALFAVDFAVRLATAPRRWHWLRHNILDFASVALPALRPLRLVRILAAFRVFQRRAETTFRGRLVLYTGGLSVLLVWMGALAVLQAERHAQGALITDVGRALWWSLVTVTTVGYGDISPVTPTGRVVATGFMLFGIALLGVVTGLFSSWIVERVRDDAEQAARGPGRAPGGVLGGAQAGACGTSWGRRADDRAQAGADGADGGGVGAAACGGAGGSLGCPDDGAGSPGDEGAAAEGGAAAGPGAASADGGAGVVGDGVGPDTAALAREVAQLRRAVARLTLHVQRLDGSAGRSGGAPAPGPSDRPQDGAEEGSGEWCGGQVPPGASTDVD</sequence>
<keyword evidence="7" id="KW-0407">Ion channel</keyword>
<dbReference type="GO" id="GO:0001508">
    <property type="term" value="P:action potential"/>
    <property type="evidence" value="ECO:0007669"/>
    <property type="project" value="TreeGrafter"/>
</dbReference>
<dbReference type="EMBL" id="CP017298">
    <property type="protein sequence ID" value="AOS47497.1"/>
    <property type="molecule type" value="Genomic_DNA"/>
</dbReference>
<dbReference type="OrthoDB" id="9799090at2"/>
<dbReference type="AlphaFoldDB" id="A0A1D8B2W8"/>
<proteinExistence type="predicted"/>
<dbReference type="RefSeq" id="WP_009743965.1">
    <property type="nucleotide sequence ID" value="NZ_CP017298.1"/>
</dbReference>
<keyword evidence="4 9" id="KW-1133">Transmembrane helix</keyword>
<evidence type="ECO:0000259" key="10">
    <source>
        <dbReference type="Pfam" id="PF07885"/>
    </source>
</evidence>
<protein>
    <submittedName>
        <fullName evidence="11">Ion transporter</fullName>
    </submittedName>
</protein>
<dbReference type="InterPro" id="IPR027359">
    <property type="entry name" value="Volt_channel_dom_sf"/>
</dbReference>
<evidence type="ECO:0000256" key="8">
    <source>
        <dbReference type="SAM" id="MobiDB-lite"/>
    </source>
</evidence>
<evidence type="ECO:0000256" key="5">
    <source>
        <dbReference type="ARBA" id="ARBA00023065"/>
    </source>
</evidence>
<keyword evidence="3 9" id="KW-0812">Transmembrane</keyword>
<name>A0A1D8B2W8_9ACTO</name>
<dbReference type="KEGG" id="phon:BH719_06255"/>
<evidence type="ECO:0000256" key="2">
    <source>
        <dbReference type="ARBA" id="ARBA00022448"/>
    </source>
</evidence>
<keyword evidence="2" id="KW-0813">Transport</keyword>
<dbReference type="InterPro" id="IPR013099">
    <property type="entry name" value="K_chnl_dom"/>
</dbReference>
<feature type="region of interest" description="Disordered" evidence="8">
    <location>
        <begin position="342"/>
        <end position="388"/>
    </location>
</feature>
<dbReference type="Proteomes" id="UP000095214">
    <property type="component" value="Chromosome"/>
</dbReference>
<dbReference type="PANTHER" id="PTHR11537:SF254">
    <property type="entry name" value="POTASSIUM VOLTAGE-GATED CHANNEL PROTEIN SHAB"/>
    <property type="match status" value="1"/>
</dbReference>
<dbReference type="Gene3D" id="1.10.287.70">
    <property type="match status" value="1"/>
</dbReference>
<gene>
    <name evidence="11" type="ORF">BH719_06255</name>
</gene>
<evidence type="ECO:0000256" key="1">
    <source>
        <dbReference type="ARBA" id="ARBA00004141"/>
    </source>
</evidence>
<evidence type="ECO:0000256" key="9">
    <source>
        <dbReference type="SAM" id="Phobius"/>
    </source>
</evidence>
<keyword evidence="6 9" id="KW-0472">Membrane</keyword>
<organism evidence="11 12">
    <name type="scientific">Pauljensenia hongkongensis</name>
    <dbReference type="NCBI Taxonomy" id="178339"/>
    <lineage>
        <taxon>Bacteria</taxon>
        <taxon>Bacillati</taxon>
        <taxon>Actinomycetota</taxon>
        <taxon>Actinomycetes</taxon>
        <taxon>Actinomycetales</taxon>
        <taxon>Actinomycetaceae</taxon>
        <taxon>Pauljensenia</taxon>
    </lineage>
</organism>
<evidence type="ECO:0000256" key="7">
    <source>
        <dbReference type="ARBA" id="ARBA00023303"/>
    </source>
</evidence>
<keyword evidence="5" id="KW-0406">Ion transport</keyword>
<dbReference type="Pfam" id="PF07885">
    <property type="entry name" value="Ion_trans_2"/>
    <property type="match status" value="1"/>
</dbReference>
<evidence type="ECO:0000313" key="11">
    <source>
        <dbReference type="EMBL" id="AOS47497.1"/>
    </source>
</evidence>
<dbReference type="STRING" id="178339.BH719_06255"/>
<reference evidence="11 12" key="1">
    <citation type="submission" date="2016-09" db="EMBL/GenBank/DDBJ databases">
        <title>Complete genome sequence of Actinomyces hongkongensis HKU8.</title>
        <authorList>
            <person name="Gao Y.-X."/>
            <person name="Zhou Y.-Y."/>
            <person name="Xie Y."/>
            <person name="Wang M."/>
            <person name="Wang S.-J."/>
            <person name="Shen S.-G."/>
        </authorList>
    </citation>
    <scope>NUCLEOTIDE SEQUENCE [LARGE SCALE GENOMIC DNA]</scope>
    <source>
        <strain evidence="11 12">HKU8</strain>
    </source>
</reference>
<evidence type="ECO:0000313" key="12">
    <source>
        <dbReference type="Proteomes" id="UP000095214"/>
    </source>
</evidence>
<feature type="transmembrane region" description="Helical" evidence="9">
    <location>
        <begin position="122"/>
        <end position="142"/>
    </location>
</feature>
<dbReference type="Gene3D" id="1.20.120.350">
    <property type="entry name" value="Voltage-gated potassium channels. Chain C"/>
    <property type="match status" value="1"/>
</dbReference>
<feature type="region of interest" description="Disordered" evidence="8">
    <location>
        <begin position="279"/>
        <end position="306"/>
    </location>
</feature>
<dbReference type="SUPFAM" id="SSF81324">
    <property type="entry name" value="Voltage-gated potassium channels"/>
    <property type="match status" value="1"/>
</dbReference>
<dbReference type="Gene3D" id="1.20.5.110">
    <property type="match status" value="1"/>
</dbReference>
<dbReference type="GO" id="GO:0005249">
    <property type="term" value="F:voltage-gated potassium channel activity"/>
    <property type="evidence" value="ECO:0007669"/>
    <property type="project" value="InterPro"/>
</dbReference>
<dbReference type="InterPro" id="IPR028325">
    <property type="entry name" value="VG_K_chnl"/>
</dbReference>
<evidence type="ECO:0000256" key="3">
    <source>
        <dbReference type="ARBA" id="ARBA00022692"/>
    </source>
</evidence>
<keyword evidence="12" id="KW-1185">Reference proteome</keyword>
<evidence type="ECO:0000256" key="6">
    <source>
        <dbReference type="ARBA" id="ARBA00023136"/>
    </source>
</evidence>
<feature type="domain" description="Potassium channel" evidence="10">
    <location>
        <begin position="137"/>
        <end position="209"/>
    </location>
</feature>
<dbReference type="GO" id="GO:0008076">
    <property type="term" value="C:voltage-gated potassium channel complex"/>
    <property type="evidence" value="ECO:0007669"/>
    <property type="project" value="InterPro"/>
</dbReference>
<dbReference type="PANTHER" id="PTHR11537">
    <property type="entry name" value="VOLTAGE-GATED POTASSIUM CHANNEL"/>
    <property type="match status" value="1"/>
</dbReference>
<feature type="transmembrane region" description="Helical" evidence="9">
    <location>
        <begin position="21"/>
        <end position="39"/>
    </location>
</feature>
<feature type="transmembrane region" description="Helical" evidence="9">
    <location>
        <begin position="184"/>
        <end position="209"/>
    </location>
</feature>
<comment type="subcellular location">
    <subcellularLocation>
        <location evidence="1">Membrane</location>
        <topology evidence="1">Multi-pass membrane protein</topology>
    </subcellularLocation>
</comment>
<evidence type="ECO:0000256" key="4">
    <source>
        <dbReference type="ARBA" id="ARBA00022989"/>
    </source>
</evidence>
<accession>A0A1D8B2W8</accession>